<feature type="transmembrane region" description="Helical" evidence="1">
    <location>
        <begin position="348"/>
        <end position="366"/>
    </location>
</feature>
<dbReference type="Proteomes" id="UP000285961">
    <property type="component" value="Unassembled WGS sequence"/>
</dbReference>
<feature type="transmembrane region" description="Helical" evidence="1">
    <location>
        <begin position="6"/>
        <end position="28"/>
    </location>
</feature>
<keyword evidence="1" id="KW-0812">Transmembrane</keyword>
<dbReference type="AlphaFoldDB" id="A0A419F8N1"/>
<feature type="transmembrane region" description="Helical" evidence="1">
    <location>
        <begin position="141"/>
        <end position="159"/>
    </location>
</feature>
<feature type="transmembrane region" description="Helical" evidence="1">
    <location>
        <begin position="258"/>
        <end position="282"/>
    </location>
</feature>
<organism evidence="2 3">
    <name type="scientific">Candidatus Abyssobacteria bacterium SURF_17</name>
    <dbReference type="NCBI Taxonomy" id="2093361"/>
    <lineage>
        <taxon>Bacteria</taxon>
        <taxon>Pseudomonadati</taxon>
        <taxon>Candidatus Hydrogenedentota</taxon>
        <taxon>Candidatus Abyssobacteria</taxon>
    </lineage>
</organism>
<dbReference type="EMBL" id="QZKI01000009">
    <property type="protein sequence ID" value="RJP74897.1"/>
    <property type="molecule type" value="Genomic_DNA"/>
</dbReference>
<evidence type="ECO:0000313" key="3">
    <source>
        <dbReference type="Proteomes" id="UP000285961"/>
    </source>
</evidence>
<protein>
    <submittedName>
        <fullName evidence="2">Uncharacterized protein</fullName>
    </submittedName>
</protein>
<accession>A0A419F8N1</accession>
<feature type="transmembrane region" description="Helical" evidence="1">
    <location>
        <begin position="180"/>
        <end position="200"/>
    </location>
</feature>
<evidence type="ECO:0000313" key="2">
    <source>
        <dbReference type="EMBL" id="RJP74897.1"/>
    </source>
</evidence>
<sequence length="411" mass="44827">MESLAWVSFAVNTLIWVSILAVWFGLIFRRRRTISRAILPSQTLRLKPLFGEGLRTLLGCPAAVFLPLAAIVIGYAASFPRRAPSAGTGIIVRIRPGDYVPVYALMKPDNFFDFLVNVGRVVFPRYFGALGRLDSAMLSAFHSYVTVIIFFFAAAYLLLRSQEPGLGAAFFPSLGGAKRRLLGVVSALAGAAALAGSITFRRALIPDQFPPVWMLYFFYALTVATLAFVNAVMLVLLKAAAHGEEMSLSNAVSEAEMHFIPLLCFRLISPALRVVTSLPLLLPFALHDGGTGFHMSSAVMRGYTFLEFLLPIFLSMISFVPIIIVLRRASIVSALGECNDLWARRPRIAARFVIVGALFLMVPAALDQLTAPKFLLEFLFSCVDVAVGVFITASMIVLCESITGTQNTSQS</sequence>
<feature type="transmembrane region" description="Helical" evidence="1">
    <location>
        <begin position="212"/>
        <end position="237"/>
    </location>
</feature>
<feature type="transmembrane region" description="Helical" evidence="1">
    <location>
        <begin position="54"/>
        <end position="77"/>
    </location>
</feature>
<feature type="transmembrane region" description="Helical" evidence="1">
    <location>
        <begin position="378"/>
        <end position="399"/>
    </location>
</feature>
<evidence type="ECO:0000256" key="1">
    <source>
        <dbReference type="SAM" id="Phobius"/>
    </source>
</evidence>
<comment type="caution">
    <text evidence="2">The sequence shown here is derived from an EMBL/GenBank/DDBJ whole genome shotgun (WGS) entry which is preliminary data.</text>
</comment>
<proteinExistence type="predicted"/>
<keyword evidence="1" id="KW-1133">Transmembrane helix</keyword>
<keyword evidence="1" id="KW-0472">Membrane</keyword>
<feature type="transmembrane region" description="Helical" evidence="1">
    <location>
        <begin position="302"/>
        <end position="327"/>
    </location>
</feature>
<gene>
    <name evidence="2" type="ORF">C4532_01440</name>
</gene>
<name>A0A419F8N1_9BACT</name>
<reference evidence="2 3" key="1">
    <citation type="journal article" date="2017" name="ISME J.">
        <title>Energy and carbon metabolisms in a deep terrestrial subsurface fluid microbial community.</title>
        <authorList>
            <person name="Momper L."/>
            <person name="Jungbluth S.P."/>
            <person name="Lee M.D."/>
            <person name="Amend J.P."/>
        </authorList>
    </citation>
    <scope>NUCLEOTIDE SEQUENCE [LARGE SCALE GENOMIC DNA]</scope>
    <source>
        <strain evidence="2">SURF_17</strain>
    </source>
</reference>